<dbReference type="AlphaFoldDB" id="A0A7C4RPU3"/>
<dbReference type="Pfam" id="PF00005">
    <property type="entry name" value="ABC_tran"/>
    <property type="match status" value="1"/>
</dbReference>
<dbReference type="PROSITE" id="PS50929">
    <property type="entry name" value="ABC_TM1F"/>
    <property type="match status" value="1"/>
</dbReference>
<evidence type="ECO:0000256" key="1">
    <source>
        <dbReference type="ARBA" id="ARBA00004651"/>
    </source>
</evidence>
<keyword evidence="6 7" id="KW-0472">Membrane</keyword>
<evidence type="ECO:0000259" key="8">
    <source>
        <dbReference type="PROSITE" id="PS50893"/>
    </source>
</evidence>
<keyword evidence="2 7" id="KW-0812">Transmembrane</keyword>
<dbReference type="EMBL" id="DSUH01000226">
    <property type="protein sequence ID" value="HGU33108.1"/>
    <property type="molecule type" value="Genomic_DNA"/>
</dbReference>
<comment type="caution">
    <text evidence="10">The sequence shown here is derived from an EMBL/GenBank/DDBJ whole genome shotgun (WGS) entry which is preliminary data.</text>
</comment>
<feature type="domain" description="ABC transporter" evidence="8">
    <location>
        <begin position="370"/>
        <end position="590"/>
    </location>
</feature>
<dbReference type="PROSITE" id="PS50893">
    <property type="entry name" value="ABC_TRANSPORTER_2"/>
    <property type="match status" value="1"/>
</dbReference>
<dbReference type="InterPro" id="IPR003439">
    <property type="entry name" value="ABC_transporter-like_ATP-bd"/>
</dbReference>
<evidence type="ECO:0000256" key="5">
    <source>
        <dbReference type="ARBA" id="ARBA00022989"/>
    </source>
</evidence>
<gene>
    <name evidence="10" type="ORF">ENS29_09660</name>
</gene>
<dbReference type="GO" id="GO:0034040">
    <property type="term" value="F:ATPase-coupled lipid transmembrane transporter activity"/>
    <property type="evidence" value="ECO:0007669"/>
    <property type="project" value="TreeGrafter"/>
</dbReference>
<name>A0A7C4RPU3_9BACT</name>
<keyword evidence="3" id="KW-0547">Nucleotide-binding</keyword>
<dbReference type="InterPro" id="IPR039421">
    <property type="entry name" value="Type_1_exporter"/>
</dbReference>
<dbReference type="InterPro" id="IPR036640">
    <property type="entry name" value="ABC1_TM_sf"/>
</dbReference>
<dbReference type="InterPro" id="IPR003593">
    <property type="entry name" value="AAA+_ATPase"/>
</dbReference>
<feature type="transmembrane region" description="Helical" evidence="7">
    <location>
        <begin position="160"/>
        <end position="180"/>
    </location>
</feature>
<dbReference type="InterPro" id="IPR027417">
    <property type="entry name" value="P-loop_NTPase"/>
</dbReference>
<dbReference type="GO" id="GO:0005886">
    <property type="term" value="C:plasma membrane"/>
    <property type="evidence" value="ECO:0007669"/>
    <property type="project" value="UniProtKB-SubCell"/>
</dbReference>
<feature type="domain" description="ABC transmembrane type-1" evidence="9">
    <location>
        <begin position="34"/>
        <end position="334"/>
    </location>
</feature>
<feature type="transmembrane region" description="Helical" evidence="7">
    <location>
        <begin position="278"/>
        <end position="296"/>
    </location>
</feature>
<dbReference type="Gene3D" id="1.20.1560.10">
    <property type="entry name" value="ABC transporter type 1, transmembrane domain"/>
    <property type="match status" value="1"/>
</dbReference>
<dbReference type="GO" id="GO:0005524">
    <property type="term" value="F:ATP binding"/>
    <property type="evidence" value="ECO:0007669"/>
    <property type="project" value="UniProtKB-KW"/>
</dbReference>
<dbReference type="SUPFAM" id="SSF52540">
    <property type="entry name" value="P-loop containing nucleoside triphosphate hydrolases"/>
    <property type="match status" value="1"/>
</dbReference>
<dbReference type="PANTHER" id="PTHR24221:SF654">
    <property type="entry name" value="ATP-BINDING CASSETTE SUB-FAMILY B MEMBER 6"/>
    <property type="match status" value="1"/>
</dbReference>
<dbReference type="InterPro" id="IPR017871">
    <property type="entry name" value="ABC_transporter-like_CS"/>
</dbReference>
<sequence length="590" mass="64632">MTVTPPDRKRITAMFQSILRAWARVSPRRRFHIFLLGVLMVLASLVEIASLGAVVPFLAVITAPERLFAHPVVLEIARFLGIHEPQGLLFPITAGFILAAAGCSFLRMLVLWASTRLAYGAGADISHEIYMRTLYQPYAVHLARNSSEIVAGITSKTGNAIGILVSILNAVAAIFFLIAIMCTLLYIDAVSTCIAFGSLGLVYAVLMRASERKLRENSRCIAEESSRVVQCLNEGLGGIRDVLIDGCQEVYCDAYRKADLPRRRAEGINQIIGQGPRYLLEAFGMGLLAAMAYGMVLRGGMDRALPVIGSLTMGMQRLMPVLQQLYSSWVTVLGNATVLQEILDLLEQPLPKTLGGPDAKPEPMPFRRDVRLCGVGFRYGEEHPWVLRNVDLTIPKGCRMGFAGETGSGKTTLLDIVMGLLPPTEGSLEVDGVPVTEENRRAWQVHIAHVPQSIFLSDTTIEENIAFGVPKNRIDSERVQDAARKACIADVIERMPKKYKAKVGERGVRLSGGQRQRIGIARALYKKADVLVFDEATSALDNATEASVMEALDRLDPELTVLIIAHRLSTLQNCTHIVRVGGGRLCCEKK</sequence>
<protein>
    <submittedName>
        <fullName evidence="10">ABC transporter ATP-binding protein</fullName>
    </submittedName>
</protein>
<dbReference type="GO" id="GO:0140359">
    <property type="term" value="F:ABC-type transporter activity"/>
    <property type="evidence" value="ECO:0007669"/>
    <property type="project" value="InterPro"/>
</dbReference>
<proteinExistence type="predicted"/>
<organism evidence="10">
    <name type="scientific">Desulfatirhabdium butyrativorans</name>
    <dbReference type="NCBI Taxonomy" id="340467"/>
    <lineage>
        <taxon>Bacteria</taxon>
        <taxon>Pseudomonadati</taxon>
        <taxon>Thermodesulfobacteriota</taxon>
        <taxon>Desulfobacteria</taxon>
        <taxon>Desulfobacterales</taxon>
        <taxon>Desulfatirhabdiaceae</taxon>
        <taxon>Desulfatirhabdium</taxon>
    </lineage>
</organism>
<dbReference type="Gene3D" id="3.40.50.300">
    <property type="entry name" value="P-loop containing nucleotide triphosphate hydrolases"/>
    <property type="match status" value="1"/>
</dbReference>
<feature type="transmembrane region" description="Helical" evidence="7">
    <location>
        <begin position="88"/>
        <end position="110"/>
    </location>
</feature>
<evidence type="ECO:0000256" key="2">
    <source>
        <dbReference type="ARBA" id="ARBA00022692"/>
    </source>
</evidence>
<reference evidence="10" key="1">
    <citation type="journal article" date="2020" name="mSystems">
        <title>Genome- and Community-Level Interaction Insights into Carbon Utilization and Element Cycling Functions of Hydrothermarchaeota in Hydrothermal Sediment.</title>
        <authorList>
            <person name="Zhou Z."/>
            <person name="Liu Y."/>
            <person name="Xu W."/>
            <person name="Pan J."/>
            <person name="Luo Z.H."/>
            <person name="Li M."/>
        </authorList>
    </citation>
    <scope>NUCLEOTIDE SEQUENCE [LARGE SCALE GENOMIC DNA]</scope>
    <source>
        <strain evidence="10">SpSt-477</strain>
    </source>
</reference>
<dbReference type="PROSITE" id="PS00211">
    <property type="entry name" value="ABC_TRANSPORTER_1"/>
    <property type="match status" value="1"/>
</dbReference>
<dbReference type="InterPro" id="IPR011527">
    <property type="entry name" value="ABC1_TM_dom"/>
</dbReference>
<dbReference type="SMART" id="SM00382">
    <property type="entry name" value="AAA"/>
    <property type="match status" value="1"/>
</dbReference>
<evidence type="ECO:0000256" key="7">
    <source>
        <dbReference type="SAM" id="Phobius"/>
    </source>
</evidence>
<evidence type="ECO:0000313" key="10">
    <source>
        <dbReference type="EMBL" id="HGU33108.1"/>
    </source>
</evidence>
<dbReference type="PANTHER" id="PTHR24221">
    <property type="entry name" value="ATP-BINDING CASSETTE SUB-FAMILY B"/>
    <property type="match status" value="1"/>
</dbReference>
<feature type="transmembrane region" description="Helical" evidence="7">
    <location>
        <begin position="186"/>
        <end position="206"/>
    </location>
</feature>
<feature type="transmembrane region" description="Helical" evidence="7">
    <location>
        <begin position="33"/>
        <end position="61"/>
    </location>
</feature>
<keyword evidence="5 7" id="KW-1133">Transmembrane helix</keyword>
<evidence type="ECO:0000256" key="6">
    <source>
        <dbReference type="ARBA" id="ARBA00023136"/>
    </source>
</evidence>
<evidence type="ECO:0000256" key="3">
    <source>
        <dbReference type="ARBA" id="ARBA00022741"/>
    </source>
</evidence>
<evidence type="ECO:0000259" key="9">
    <source>
        <dbReference type="PROSITE" id="PS50929"/>
    </source>
</evidence>
<accession>A0A7C4RPU3</accession>
<dbReference type="SUPFAM" id="SSF90123">
    <property type="entry name" value="ABC transporter transmembrane region"/>
    <property type="match status" value="1"/>
</dbReference>
<evidence type="ECO:0000256" key="4">
    <source>
        <dbReference type="ARBA" id="ARBA00022840"/>
    </source>
</evidence>
<keyword evidence="4 10" id="KW-0067">ATP-binding</keyword>
<comment type="subcellular location">
    <subcellularLocation>
        <location evidence="1">Cell membrane</location>
        <topology evidence="1">Multi-pass membrane protein</topology>
    </subcellularLocation>
</comment>
<dbReference type="GO" id="GO:0016887">
    <property type="term" value="F:ATP hydrolysis activity"/>
    <property type="evidence" value="ECO:0007669"/>
    <property type="project" value="InterPro"/>
</dbReference>